<proteinExistence type="predicted"/>
<gene>
    <name evidence="2" type="ORF">ACFSDE_08425</name>
</gene>
<dbReference type="RefSeq" id="WP_343917320.1">
    <property type="nucleotide sequence ID" value="NZ_BAAAJT010000002.1"/>
</dbReference>
<dbReference type="CDD" id="cd00085">
    <property type="entry name" value="HNHc"/>
    <property type="match status" value="1"/>
</dbReference>
<comment type="caution">
    <text evidence="2">The sequence shown here is derived from an EMBL/GenBank/DDBJ whole genome shotgun (WGS) entry which is preliminary data.</text>
</comment>
<dbReference type="Pfam" id="PF02720">
    <property type="entry name" value="DUF222"/>
    <property type="match status" value="1"/>
</dbReference>
<reference evidence="3" key="1">
    <citation type="journal article" date="2019" name="Int. J. Syst. Evol. Microbiol.">
        <title>The Global Catalogue of Microorganisms (GCM) 10K type strain sequencing project: providing services to taxonomists for standard genome sequencing and annotation.</title>
        <authorList>
            <consortium name="The Broad Institute Genomics Platform"/>
            <consortium name="The Broad Institute Genome Sequencing Center for Infectious Disease"/>
            <person name="Wu L."/>
            <person name="Ma J."/>
        </authorList>
    </citation>
    <scope>NUCLEOTIDE SEQUENCE [LARGE SCALE GENOMIC DNA]</scope>
    <source>
        <strain evidence="3">CGMCC 1.12477</strain>
    </source>
</reference>
<accession>A0ABW4TJS7</accession>
<evidence type="ECO:0000313" key="3">
    <source>
        <dbReference type="Proteomes" id="UP001597351"/>
    </source>
</evidence>
<name>A0ABW4TJS7_9ACTN</name>
<evidence type="ECO:0000259" key="1">
    <source>
        <dbReference type="SMART" id="SM00507"/>
    </source>
</evidence>
<dbReference type="Gene3D" id="1.10.30.50">
    <property type="match status" value="1"/>
</dbReference>
<sequence>MFESLPTSTAQHPIQQCAGVIGRALDEVTEVDPLYMSPAEKQSALLTVQRDLDRLAELQLRVLATADDVAKATGARDAGSWLATTAGLDRPEGQRRRRLALALRDTQPLLADALRGGTVTVDQAHVIRRAVEQLPDDLDPAVREQALKQLVADAADHSPRQLRRLGRKILEVVAPEVAEEHERKLVEREEALARRLSWLTIRDLGDGTSSIRGRLSSAAAGRLRTYLDAIASPRRDQDDARDADRAPYDVRLGRAFTHLLEQWDPARLPVHGGAATTVVVTIDLESLHQGLGVATTSSGEVISAGEARRLACSAGLLPLVLGGNSEVLDLGRTRRLFSPAQRKAMVVRDQHCRADGCDVPAAWCEAHHRHPWSAGGRTDLADGVLLCSWHHHRVHDPAYRHRLRPDGSLTFHRRT</sequence>
<protein>
    <submittedName>
        <fullName evidence="2">DUF222 domain-containing protein</fullName>
    </submittedName>
</protein>
<dbReference type="SMART" id="SM00507">
    <property type="entry name" value="HNHc"/>
    <property type="match status" value="1"/>
</dbReference>
<dbReference type="InterPro" id="IPR003870">
    <property type="entry name" value="DUF222"/>
</dbReference>
<dbReference type="EMBL" id="JBHUGD010000003">
    <property type="protein sequence ID" value="MFD1946815.1"/>
    <property type="molecule type" value="Genomic_DNA"/>
</dbReference>
<organism evidence="2 3">
    <name type="scientific">Nocardioides aestuarii</name>
    <dbReference type="NCBI Taxonomy" id="252231"/>
    <lineage>
        <taxon>Bacteria</taxon>
        <taxon>Bacillati</taxon>
        <taxon>Actinomycetota</taxon>
        <taxon>Actinomycetes</taxon>
        <taxon>Propionibacteriales</taxon>
        <taxon>Nocardioidaceae</taxon>
        <taxon>Nocardioides</taxon>
    </lineage>
</organism>
<evidence type="ECO:0000313" key="2">
    <source>
        <dbReference type="EMBL" id="MFD1946815.1"/>
    </source>
</evidence>
<feature type="domain" description="HNH nuclease" evidence="1">
    <location>
        <begin position="340"/>
        <end position="393"/>
    </location>
</feature>
<keyword evidence="3" id="KW-1185">Reference proteome</keyword>
<dbReference type="InterPro" id="IPR003615">
    <property type="entry name" value="HNH_nuc"/>
</dbReference>
<dbReference type="Proteomes" id="UP001597351">
    <property type="component" value="Unassembled WGS sequence"/>
</dbReference>